<dbReference type="Pfam" id="PF00027">
    <property type="entry name" value="cNMP_binding"/>
    <property type="match status" value="1"/>
</dbReference>
<dbReference type="NCBIfam" id="NF041163">
    <property type="entry name" value="encap_f2b"/>
    <property type="match status" value="1"/>
</dbReference>
<reference evidence="2 3" key="1">
    <citation type="submission" date="2022-05" db="EMBL/GenBank/DDBJ databases">
        <title>Genome Resource of Streptomyces lavenduligriseus GA1-1, a Strain with Broad-Spectrum Antifungal Activity against Phytopathogenic Fungi.</title>
        <authorList>
            <person name="Qi D."/>
        </authorList>
    </citation>
    <scope>NUCLEOTIDE SEQUENCE [LARGE SCALE GENOMIC DNA]</scope>
    <source>
        <strain evidence="2 3">GA1-1</strain>
    </source>
</reference>
<accession>A0ABT0P2V0</accession>
<dbReference type="Proteomes" id="UP001202052">
    <property type="component" value="Unassembled WGS sequence"/>
</dbReference>
<dbReference type="Gene3D" id="2.60.120.10">
    <property type="entry name" value="Jelly Rolls"/>
    <property type="match status" value="1"/>
</dbReference>
<dbReference type="PANTHER" id="PTHR24567:SF74">
    <property type="entry name" value="HTH-TYPE TRANSCRIPTIONAL REGULATOR ARCR"/>
    <property type="match status" value="1"/>
</dbReference>
<dbReference type="PANTHER" id="PTHR24567">
    <property type="entry name" value="CRP FAMILY TRANSCRIPTIONAL REGULATORY PROTEIN"/>
    <property type="match status" value="1"/>
</dbReference>
<dbReference type="EMBL" id="JAMCCK010000054">
    <property type="protein sequence ID" value="MCL3998072.1"/>
    <property type="molecule type" value="Genomic_DNA"/>
</dbReference>
<protein>
    <submittedName>
        <fullName evidence="2">Cyclic nucleotide-binding domain-containing protein</fullName>
    </submittedName>
</protein>
<dbReference type="CDD" id="cd00038">
    <property type="entry name" value="CAP_ED"/>
    <property type="match status" value="1"/>
</dbReference>
<sequence length="468" mass="52548">MSVGEEVRTDQNRPQQSLGTAAARNLATTTKSVPQMQEISSRWLLRTLPWVDVQGGTYRVNRRLTYAVGDGRITFVKTGDQVEVIPNELGELPALRSYADEEVLAELARRCRQREVAPGEVIADFGHRTDEVYLLAHGRVEKIGTGPYGDDAVLQVLADGAYFGDQALLDPEAIWEYTVRAHTATTLLVLSRQDFQQVAERSDSLRDHLERLRSIPRQRTNRYGEKEVELAAGHSGEPDIPHTFVDYEPRPREYELSIAQTVLRIHTRVADLYNQPMNQTEQQLRLTVEALKERQEHELVNNPEFGLLSNCEYDQRIQPHDGAPSPDDMDELLSRRRGTKLFLAHPRAIAAFGRELNKRGLVPETIDIGGNRIPTWRGVPIYPCNKIPVSEARTTSIIAMRTGEAEQGVIGLRQSGIPDEIEPSLSVRFMGINEQAIIKYLVTAYYSAAVLVPDALGVLENVEIGRWG</sequence>
<comment type="caution">
    <text evidence="2">The sequence shown here is derived from an EMBL/GenBank/DDBJ whole genome shotgun (WGS) entry which is preliminary data.</text>
</comment>
<evidence type="ECO:0000313" key="3">
    <source>
        <dbReference type="Proteomes" id="UP001202052"/>
    </source>
</evidence>
<dbReference type="InterPro" id="IPR018490">
    <property type="entry name" value="cNMP-bd_dom_sf"/>
</dbReference>
<feature type="domain" description="Cyclic nucleotide-binding" evidence="1">
    <location>
        <begin position="95"/>
        <end position="198"/>
    </location>
</feature>
<dbReference type="Pfam" id="PF19307">
    <property type="entry name" value="SrpI-like"/>
    <property type="match status" value="1"/>
</dbReference>
<dbReference type="InterPro" id="IPR014710">
    <property type="entry name" value="RmlC-like_jellyroll"/>
</dbReference>
<organism evidence="2 3">
    <name type="scientific">Streptomyces lavenduligriseus</name>
    <dbReference type="NCBI Taxonomy" id="67315"/>
    <lineage>
        <taxon>Bacteria</taxon>
        <taxon>Bacillati</taxon>
        <taxon>Actinomycetota</taxon>
        <taxon>Actinomycetes</taxon>
        <taxon>Kitasatosporales</taxon>
        <taxon>Streptomycetaceae</taxon>
        <taxon>Streptomyces</taxon>
    </lineage>
</organism>
<evidence type="ECO:0000259" key="1">
    <source>
        <dbReference type="PROSITE" id="PS50042"/>
    </source>
</evidence>
<gene>
    <name evidence="2" type="ORF">M4438_31995</name>
</gene>
<proteinExistence type="predicted"/>
<dbReference type="PROSITE" id="PS50042">
    <property type="entry name" value="CNMP_BINDING_3"/>
    <property type="match status" value="1"/>
</dbReference>
<dbReference type="InterPro" id="IPR000595">
    <property type="entry name" value="cNMP-bd_dom"/>
</dbReference>
<dbReference type="InterPro" id="IPR045641">
    <property type="entry name" value="SrpI-like"/>
</dbReference>
<dbReference type="InterPro" id="IPR049817">
    <property type="entry name" value="Encap_f2b"/>
</dbReference>
<keyword evidence="3" id="KW-1185">Reference proteome</keyword>
<dbReference type="RefSeq" id="WP_249492779.1">
    <property type="nucleotide sequence ID" value="NZ_JAMCCK010000054.1"/>
</dbReference>
<evidence type="ECO:0000313" key="2">
    <source>
        <dbReference type="EMBL" id="MCL3998072.1"/>
    </source>
</evidence>
<name>A0ABT0P2V0_9ACTN</name>
<dbReference type="SMART" id="SM00100">
    <property type="entry name" value="cNMP"/>
    <property type="match status" value="1"/>
</dbReference>
<dbReference type="SUPFAM" id="SSF51206">
    <property type="entry name" value="cAMP-binding domain-like"/>
    <property type="match status" value="1"/>
</dbReference>
<dbReference type="InterPro" id="IPR050397">
    <property type="entry name" value="Env_Response_Regulators"/>
</dbReference>